<sequence length="113" mass="12329">MSCSCPAATQVSTIKYPIVRLDIQDSKQQDSWIGVLQQNCYACLAYFQLSRSRSSKFNSNSRFRVANSTVIQDSAVANPTEIQDSTVANSTEIQDSTVANSTVIQDSAITNPT</sequence>
<proteinExistence type="predicted"/>
<keyword evidence="2" id="KW-1185">Reference proteome</keyword>
<comment type="caution">
    <text evidence="1">The sequence shown here is derived from an EMBL/GenBank/DDBJ whole genome shotgun (WGS) entry which is preliminary data.</text>
</comment>
<evidence type="ECO:0000313" key="2">
    <source>
        <dbReference type="Proteomes" id="UP001054837"/>
    </source>
</evidence>
<dbReference type="EMBL" id="BPLQ01007802">
    <property type="protein sequence ID" value="GIY32453.1"/>
    <property type="molecule type" value="Genomic_DNA"/>
</dbReference>
<accession>A0AAV4SDB0</accession>
<gene>
    <name evidence="1" type="ORF">CDAR_431111</name>
</gene>
<name>A0AAV4SDB0_9ARAC</name>
<evidence type="ECO:0000313" key="1">
    <source>
        <dbReference type="EMBL" id="GIY32453.1"/>
    </source>
</evidence>
<dbReference type="Proteomes" id="UP001054837">
    <property type="component" value="Unassembled WGS sequence"/>
</dbReference>
<protein>
    <submittedName>
        <fullName evidence="1">Uncharacterized protein</fullName>
    </submittedName>
</protein>
<organism evidence="1 2">
    <name type="scientific">Caerostris darwini</name>
    <dbReference type="NCBI Taxonomy" id="1538125"/>
    <lineage>
        <taxon>Eukaryota</taxon>
        <taxon>Metazoa</taxon>
        <taxon>Ecdysozoa</taxon>
        <taxon>Arthropoda</taxon>
        <taxon>Chelicerata</taxon>
        <taxon>Arachnida</taxon>
        <taxon>Araneae</taxon>
        <taxon>Araneomorphae</taxon>
        <taxon>Entelegynae</taxon>
        <taxon>Araneoidea</taxon>
        <taxon>Araneidae</taxon>
        <taxon>Caerostris</taxon>
    </lineage>
</organism>
<dbReference type="AlphaFoldDB" id="A0AAV4SDB0"/>
<reference evidence="1 2" key="1">
    <citation type="submission" date="2021-06" db="EMBL/GenBank/DDBJ databases">
        <title>Caerostris darwini draft genome.</title>
        <authorList>
            <person name="Kono N."/>
            <person name="Arakawa K."/>
        </authorList>
    </citation>
    <scope>NUCLEOTIDE SEQUENCE [LARGE SCALE GENOMIC DNA]</scope>
</reference>